<evidence type="ECO:0000313" key="2">
    <source>
        <dbReference type="EMBL" id="MCG4767330.1"/>
    </source>
</evidence>
<dbReference type="GO" id="GO:0006352">
    <property type="term" value="P:DNA-templated transcription initiation"/>
    <property type="evidence" value="ECO:0007669"/>
    <property type="project" value="InterPro"/>
</dbReference>
<protein>
    <submittedName>
        <fullName evidence="2">Sigma-70 family RNA polymerase sigma factor</fullName>
    </submittedName>
</protein>
<dbReference type="Proteomes" id="UP001199915">
    <property type="component" value="Unassembled WGS sequence"/>
</dbReference>
<accession>A0AAE3JTV4</accession>
<proteinExistence type="predicted"/>
<dbReference type="InterPro" id="IPR013249">
    <property type="entry name" value="RNA_pol_sigma70_r4_t2"/>
</dbReference>
<dbReference type="GO" id="GO:0003677">
    <property type="term" value="F:DNA binding"/>
    <property type="evidence" value="ECO:0007669"/>
    <property type="project" value="InterPro"/>
</dbReference>
<evidence type="ECO:0000259" key="1">
    <source>
        <dbReference type="Pfam" id="PF08281"/>
    </source>
</evidence>
<feature type="domain" description="RNA polymerase sigma factor 70 region 4 type 2" evidence="1">
    <location>
        <begin position="100"/>
        <end position="149"/>
    </location>
</feature>
<sequence length="175" mass="20794">MREYTDQEICQIIQDYDRIIQELRYGVEAFVRELVSLDSNDDWLCRLLALQHSGTGSATTHSSLHDLSDLLKNKKFKGMEYSSELQKGINEKLEEIDGIQKIHRCYMCLPRKEHEILQLLYEKFISWNEVAKELQISSRTIQRRRKRALNMIHSMYHSNLDVHELINKNWIKADK</sequence>
<name>A0AAE3JTV4_9FIRM</name>
<dbReference type="Gene3D" id="1.10.10.10">
    <property type="entry name" value="Winged helix-like DNA-binding domain superfamily/Winged helix DNA-binding domain"/>
    <property type="match status" value="1"/>
</dbReference>
<dbReference type="RefSeq" id="WP_117805140.1">
    <property type="nucleotide sequence ID" value="NZ_JAAINI010000065.1"/>
</dbReference>
<dbReference type="AlphaFoldDB" id="A0AAE3JTV4"/>
<comment type="caution">
    <text evidence="2">The sequence shown here is derived from an EMBL/GenBank/DDBJ whole genome shotgun (WGS) entry which is preliminary data.</text>
</comment>
<dbReference type="InterPro" id="IPR036388">
    <property type="entry name" value="WH-like_DNA-bd_sf"/>
</dbReference>
<dbReference type="SUPFAM" id="SSF88659">
    <property type="entry name" value="Sigma3 and sigma4 domains of RNA polymerase sigma factors"/>
    <property type="match status" value="1"/>
</dbReference>
<dbReference type="EMBL" id="JAKNFS010000043">
    <property type="protein sequence ID" value="MCG4767330.1"/>
    <property type="molecule type" value="Genomic_DNA"/>
</dbReference>
<gene>
    <name evidence="2" type="ORF">L0N21_17785</name>
</gene>
<reference evidence="2" key="1">
    <citation type="submission" date="2022-01" db="EMBL/GenBank/DDBJ databases">
        <title>Collection of gut derived symbiotic bacterial strains cultured from healthy donors.</title>
        <authorList>
            <person name="Lin H."/>
            <person name="Kohout C."/>
            <person name="Waligurski E."/>
            <person name="Pamer E.G."/>
        </authorList>
    </citation>
    <scope>NUCLEOTIDE SEQUENCE</scope>
    <source>
        <strain evidence="2">DFI.5.49</strain>
    </source>
</reference>
<dbReference type="Pfam" id="PF08281">
    <property type="entry name" value="Sigma70_r4_2"/>
    <property type="match status" value="1"/>
</dbReference>
<evidence type="ECO:0000313" key="3">
    <source>
        <dbReference type="Proteomes" id="UP001199915"/>
    </source>
</evidence>
<dbReference type="GO" id="GO:0016987">
    <property type="term" value="F:sigma factor activity"/>
    <property type="evidence" value="ECO:0007669"/>
    <property type="project" value="InterPro"/>
</dbReference>
<dbReference type="InterPro" id="IPR013324">
    <property type="entry name" value="RNA_pol_sigma_r3/r4-like"/>
</dbReference>
<organism evidence="2 3">
    <name type="scientific">Fusicatenibacter saccharivorans</name>
    <dbReference type="NCBI Taxonomy" id="1150298"/>
    <lineage>
        <taxon>Bacteria</taxon>
        <taxon>Bacillati</taxon>
        <taxon>Bacillota</taxon>
        <taxon>Clostridia</taxon>
        <taxon>Lachnospirales</taxon>
        <taxon>Lachnospiraceae</taxon>
        <taxon>Fusicatenibacter</taxon>
    </lineage>
</organism>